<evidence type="ECO:0000313" key="2">
    <source>
        <dbReference type="EMBL" id="OMJ69358.1"/>
    </source>
</evidence>
<evidence type="ECO:0000256" key="1">
    <source>
        <dbReference type="SAM" id="MobiDB-lite"/>
    </source>
</evidence>
<gene>
    <name evidence="2" type="ORF">SteCoe_32945</name>
</gene>
<dbReference type="AlphaFoldDB" id="A0A1R2AXW3"/>
<dbReference type="InterPro" id="IPR011990">
    <property type="entry name" value="TPR-like_helical_dom_sf"/>
</dbReference>
<keyword evidence="3" id="KW-1185">Reference proteome</keyword>
<dbReference type="EMBL" id="MPUH01001208">
    <property type="protein sequence ID" value="OMJ69358.1"/>
    <property type="molecule type" value="Genomic_DNA"/>
</dbReference>
<dbReference type="SMART" id="SM00028">
    <property type="entry name" value="TPR"/>
    <property type="match status" value="3"/>
</dbReference>
<dbReference type="Pfam" id="PF13181">
    <property type="entry name" value="TPR_8"/>
    <property type="match status" value="1"/>
</dbReference>
<sequence>MYTMLSKYYKKQKLYTEARTYLEKAIKIAQKINNKETEAKCLIKLSSIYSKLKEHIKSIEISLKSLILLENLLSQTVSEKAQISIKLLQAVNFYNIGTEEEYLKKYKEAEIWYKKALEIIERNFDNPDMKLLNKFVIAYESMKELNTKNDDKMAWVLKSKRGSEISDKDSLKLIKSGKIGNKDLGKKRGKDKISIGGLNLKTKDIVKDSFGLNRNTKKIERLSSYGNFKSKLSENNFKIRKKPVIVKKPKKNMEIVQGFGNNMLFYGLNNEKFISQVPFSQQAMSLRQINTDNFKITQGGNMSISPTRNKSAKNIEEMKENSDDGIMRRESSKEISLHKKRSPNHSPRIPSILKHKSSLGYSDIPNDLNQDKCISFSPDEHLNHIIDPITLQNNSKEQINPSFNSQENSEEIIEKIDPQEQKPELPPEKKLCVLSSNIDFNMENFSISYYLKSSSKSLEIVCINSTSKIIGEFKLDKNIPVLDYIEKNIEPCINYKNNQLVLEPQENILLTQAYIFTDNYTGYINVQRKYPRWRLQVNFMDNLHIFEMADIKKLVDFNVDINPSFLVCLFSCNDGEIFLNLPMVYPLEVVFSGDWVLEIAENPLKLKISIINYLEKSSIFIEGFSALNTFWPLLVDISYIKKKCCKVKINTHQVVEYTLKNLYLKDNQLLMAFTQFTQSEDPGSEKHSFIIDEKTMSILEAQGGKFIEYSDIPEMSEVLQRSPIQKSDTINEDIKDIENEQETENDKANNKSLDYNRIVLRGKSVVSADYGDRIIFRTCLYTNDRLYQISMSLTNEEIVNFYIRKGSEIGNLNKFSIDITTLCDKTGLDRKYLVPLGSYVLRNMLIIKESDVCFFDFSRPIYNSVKAIDKIIGLLKGFLVRKNLIYKLKNLVEKRKIKIDGVTYTCLVYLGNNIMYLRLVRGWDVLGLELNLVKLVKDRLLVSFDKFFKCLPLLGLQVCEEGTKKVIVGLEDYRID</sequence>
<dbReference type="Pfam" id="PF13374">
    <property type="entry name" value="TPR_10"/>
    <property type="match status" value="1"/>
</dbReference>
<reference evidence="2 3" key="1">
    <citation type="submission" date="2016-11" db="EMBL/GenBank/DDBJ databases">
        <title>The macronuclear genome of Stentor coeruleus: a giant cell with tiny introns.</title>
        <authorList>
            <person name="Slabodnick M."/>
            <person name="Ruby J.G."/>
            <person name="Reiff S.B."/>
            <person name="Swart E.C."/>
            <person name="Gosai S."/>
            <person name="Prabakaran S."/>
            <person name="Witkowska E."/>
            <person name="Larue G.E."/>
            <person name="Fisher S."/>
            <person name="Freeman R.M."/>
            <person name="Gunawardena J."/>
            <person name="Chu W."/>
            <person name="Stover N.A."/>
            <person name="Gregory B.D."/>
            <person name="Nowacki M."/>
            <person name="Derisi J."/>
            <person name="Roy S.W."/>
            <person name="Marshall W.F."/>
            <person name="Sood P."/>
        </authorList>
    </citation>
    <scope>NUCLEOTIDE SEQUENCE [LARGE SCALE GENOMIC DNA]</scope>
    <source>
        <strain evidence="2">WM001</strain>
    </source>
</reference>
<dbReference type="Gene3D" id="1.25.40.10">
    <property type="entry name" value="Tetratricopeptide repeat domain"/>
    <property type="match status" value="1"/>
</dbReference>
<comment type="caution">
    <text evidence="2">The sequence shown here is derived from an EMBL/GenBank/DDBJ whole genome shotgun (WGS) entry which is preliminary data.</text>
</comment>
<dbReference type="Proteomes" id="UP000187209">
    <property type="component" value="Unassembled WGS sequence"/>
</dbReference>
<proteinExistence type="predicted"/>
<protein>
    <submittedName>
        <fullName evidence="2">Uncharacterized protein</fullName>
    </submittedName>
</protein>
<feature type="compositionally biased region" description="Basic and acidic residues" evidence="1">
    <location>
        <begin position="319"/>
        <end position="337"/>
    </location>
</feature>
<evidence type="ECO:0000313" key="3">
    <source>
        <dbReference type="Proteomes" id="UP000187209"/>
    </source>
</evidence>
<name>A0A1R2AXW3_9CILI</name>
<dbReference type="SUPFAM" id="SSF48452">
    <property type="entry name" value="TPR-like"/>
    <property type="match status" value="1"/>
</dbReference>
<organism evidence="2 3">
    <name type="scientific">Stentor coeruleus</name>
    <dbReference type="NCBI Taxonomy" id="5963"/>
    <lineage>
        <taxon>Eukaryota</taxon>
        <taxon>Sar</taxon>
        <taxon>Alveolata</taxon>
        <taxon>Ciliophora</taxon>
        <taxon>Postciliodesmatophora</taxon>
        <taxon>Heterotrichea</taxon>
        <taxon>Heterotrichida</taxon>
        <taxon>Stentoridae</taxon>
        <taxon>Stentor</taxon>
    </lineage>
</organism>
<feature type="region of interest" description="Disordered" evidence="1">
    <location>
        <begin position="319"/>
        <end position="352"/>
    </location>
</feature>
<accession>A0A1R2AXW3</accession>
<dbReference type="InterPro" id="IPR019734">
    <property type="entry name" value="TPR_rpt"/>
</dbReference>